<evidence type="ECO:0000256" key="1">
    <source>
        <dbReference type="ARBA" id="ARBA00022679"/>
    </source>
</evidence>
<reference evidence="5" key="1">
    <citation type="submission" date="2013-05" db="EMBL/GenBank/DDBJ databases">
        <title>The Genome sequence of Mucor circinelloides f. circinelloides 1006PhL.</title>
        <authorList>
            <consortium name="The Broad Institute Genomics Platform"/>
            <person name="Cuomo C."/>
            <person name="Earl A."/>
            <person name="Findley K."/>
            <person name="Lee S.C."/>
            <person name="Walker B."/>
            <person name="Young S."/>
            <person name="Zeng Q."/>
            <person name="Gargeya S."/>
            <person name="Fitzgerald M."/>
            <person name="Haas B."/>
            <person name="Abouelleil A."/>
            <person name="Allen A.W."/>
            <person name="Alvarado L."/>
            <person name="Arachchi H.M."/>
            <person name="Berlin A.M."/>
            <person name="Chapman S.B."/>
            <person name="Gainer-Dewar J."/>
            <person name="Goldberg J."/>
            <person name="Griggs A."/>
            <person name="Gujja S."/>
            <person name="Hansen M."/>
            <person name="Howarth C."/>
            <person name="Imamovic A."/>
            <person name="Ireland A."/>
            <person name="Larimer J."/>
            <person name="McCowan C."/>
            <person name="Murphy C."/>
            <person name="Pearson M."/>
            <person name="Poon T.W."/>
            <person name="Priest M."/>
            <person name="Roberts A."/>
            <person name="Saif S."/>
            <person name="Shea T."/>
            <person name="Sisk P."/>
            <person name="Sykes S."/>
            <person name="Wortman J."/>
            <person name="Nusbaum C."/>
            <person name="Birren B."/>
        </authorList>
    </citation>
    <scope>NUCLEOTIDE SEQUENCE [LARGE SCALE GENOMIC DNA]</scope>
    <source>
        <strain evidence="5">1006PhL</strain>
    </source>
</reference>
<dbReference type="PANTHER" id="PTHR42774">
    <property type="entry name" value="PHOSPHOTRANSFERASE SYSTEM TRANSPORT PROTEIN"/>
    <property type="match status" value="1"/>
</dbReference>
<keyword evidence="1" id="KW-0808">Transferase</keyword>
<evidence type="ECO:0000259" key="3">
    <source>
        <dbReference type="Pfam" id="PF00294"/>
    </source>
</evidence>
<gene>
    <name evidence="4" type="ORF">HMPREF1544_03295</name>
</gene>
<dbReference type="Pfam" id="PF00294">
    <property type="entry name" value="PfkB"/>
    <property type="match status" value="1"/>
</dbReference>
<dbReference type="InParanoid" id="S2JN44"/>
<evidence type="ECO:0000313" key="5">
    <source>
        <dbReference type="Proteomes" id="UP000014254"/>
    </source>
</evidence>
<dbReference type="VEuPathDB" id="FungiDB:HMPREF1544_03295"/>
<proteinExistence type="predicted"/>
<evidence type="ECO:0000313" key="4">
    <source>
        <dbReference type="EMBL" id="EPB89912.1"/>
    </source>
</evidence>
<dbReference type="Proteomes" id="UP000014254">
    <property type="component" value="Unassembled WGS sequence"/>
</dbReference>
<evidence type="ECO:0000256" key="2">
    <source>
        <dbReference type="ARBA" id="ARBA00022777"/>
    </source>
</evidence>
<keyword evidence="2" id="KW-0418">Kinase</keyword>
<protein>
    <recommendedName>
        <fullName evidence="3">Carbohydrate kinase PfkB domain-containing protein</fullName>
    </recommendedName>
</protein>
<name>S2JN44_MUCC1</name>
<dbReference type="STRING" id="1220926.S2JN44"/>
<dbReference type="eggNOG" id="KOG2947">
    <property type="taxonomic scope" value="Eukaryota"/>
</dbReference>
<accession>S2JN44</accession>
<dbReference type="OMA" id="CNLATRK"/>
<dbReference type="PANTHER" id="PTHR42774:SF3">
    <property type="entry name" value="KETOHEXOKINASE"/>
    <property type="match status" value="1"/>
</dbReference>
<sequence length="317" mass="35623">MSHNSKGNRSNVLLVGQIYQDTILHVDKFPEEDTKIRANNAEQRTGGNTCNTAKVLAQFDDINVCYMSAAGSRETSSHIMESLQNQGIATNETMLYRDDKILPSSIIIHNQASGSRTIISNNDLTDLTSEEFVQAFTKINKSNQWWVHFEGRNIDETIKQIDWLNKKASEEHWRHDLVISVEVEKPERENIDLLIDRGDVVFFSKVYAQHHQFAKAHSFLSESPLLQQRLKPSAIAFCTDGSKGASALDNKTKQIYQAMPPTIEKVIDTVGAGDTFNAGIILYLSRHKSFQIANALEFACNLATRKVAQQGFDHLAI</sequence>
<dbReference type="OrthoDB" id="204058at2759"/>
<dbReference type="AlphaFoldDB" id="S2JN44"/>
<dbReference type="InterPro" id="IPR029056">
    <property type="entry name" value="Ribokinase-like"/>
</dbReference>
<organism evidence="4 5">
    <name type="scientific">Mucor circinelloides f. circinelloides (strain 1006PhL)</name>
    <name type="common">Mucormycosis agent</name>
    <name type="synonym">Calyptromyces circinelloides</name>
    <dbReference type="NCBI Taxonomy" id="1220926"/>
    <lineage>
        <taxon>Eukaryota</taxon>
        <taxon>Fungi</taxon>
        <taxon>Fungi incertae sedis</taxon>
        <taxon>Mucoromycota</taxon>
        <taxon>Mucoromycotina</taxon>
        <taxon>Mucoromycetes</taxon>
        <taxon>Mucorales</taxon>
        <taxon>Mucorineae</taxon>
        <taxon>Mucoraceae</taxon>
        <taxon>Mucor</taxon>
    </lineage>
</organism>
<dbReference type="PROSITE" id="PS00584">
    <property type="entry name" value="PFKB_KINASES_2"/>
    <property type="match status" value="1"/>
</dbReference>
<dbReference type="InterPro" id="IPR011611">
    <property type="entry name" value="PfkB_dom"/>
</dbReference>
<dbReference type="SUPFAM" id="SSF53613">
    <property type="entry name" value="Ribokinase-like"/>
    <property type="match status" value="1"/>
</dbReference>
<dbReference type="GO" id="GO:0016301">
    <property type="term" value="F:kinase activity"/>
    <property type="evidence" value="ECO:0007669"/>
    <property type="project" value="UniProtKB-KW"/>
</dbReference>
<keyword evidence="5" id="KW-1185">Reference proteome</keyword>
<dbReference type="InterPro" id="IPR002173">
    <property type="entry name" value="Carboh/pur_kinase_PfkB_CS"/>
</dbReference>
<feature type="domain" description="Carbohydrate kinase PfkB" evidence="3">
    <location>
        <begin position="11"/>
        <end position="311"/>
    </location>
</feature>
<dbReference type="Gene3D" id="3.40.1190.20">
    <property type="match status" value="1"/>
</dbReference>
<dbReference type="InterPro" id="IPR052562">
    <property type="entry name" value="Ketohexokinase-related"/>
</dbReference>
<dbReference type="EMBL" id="KE123928">
    <property type="protein sequence ID" value="EPB89912.1"/>
    <property type="molecule type" value="Genomic_DNA"/>
</dbReference>